<dbReference type="PANTHER" id="PTHR45726">
    <property type="entry name" value="LEUKOTRIENE A-4 HYDROLASE"/>
    <property type="match status" value="1"/>
</dbReference>
<dbReference type="InterPro" id="IPR001930">
    <property type="entry name" value="Peptidase_M1"/>
</dbReference>
<evidence type="ECO:0000256" key="2">
    <source>
        <dbReference type="ARBA" id="ARBA00001947"/>
    </source>
</evidence>
<keyword evidence="8" id="KW-0645">Protease</keyword>
<dbReference type="SMART" id="SM01263">
    <property type="entry name" value="Leuk-A4-hydro_C"/>
    <property type="match status" value="1"/>
</dbReference>
<dbReference type="Gene3D" id="3.30.2010.30">
    <property type="match status" value="1"/>
</dbReference>
<dbReference type="InterPro" id="IPR027268">
    <property type="entry name" value="Peptidase_M4/M1_CTD_sf"/>
</dbReference>
<evidence type="ECO:0000313" key="15">
    <source>
        <dbReference type="EMBL" id="MDP4576058.1"/>
    </source>
</evidence>
<evidence type="ECO:0000256" key="8">
    <source>
        <dbReference type="ARBA" id="ARBA00022670"/>
    </source>
</evidence>
<dbReference type="InterPro" id="IPR016024">
    <property type="entry name" value="ARM-type_fold"/>
</dbReference>
<dbReference type="InterPro" id="IPR014782">
    <property type="entry name" value="Peptidase_M1_dom"/>
</dbReference>
<sequence length="647" mass="71823">MRSITLATILALSAAACTTMEAAPLADTANPARMVSPILTTPEAEDTQTWAEPERARVTHVALDLDLDFDARRVGGTAMLDVLAEPGADTIVLDTNGLEIARVTDGSGRELPWEIESMEETGAKGEPLRITLNGARTIRIDYRAPADASALQWLSPEQTEGGVHPFLFSQGQAILNRTWIPTQDSPGIRQTWEARITAPKPLDVVMSGVRQGEPEDLGNGRRAFRFVMDKPVPPYLIAIAAGDIDFALIGPRTGVWAEPATLPRARAEVGDTEEMVEAAEALYGEYRWGRYDMIVLPPAFPYGGMENPVMTFLTPTFIAGDRSNNGLIAHELAHSWSGNLVTNAVWGDSWLNEGVTTYFENRIMEAVYGEKRAEQEAALMYANILETLNEVGRDAPGTALSTDGEYELGSAIAYEKGAFFLMTVESIVGRERFDAWLRQWFDNHAFQPATSEMFYADMMANLVRDEAEAERLTLREWIFEPGLPENVAKPDPAAFAAVDQAVLYYATRYSTPVDGPNPPARVSFPEDHWFGWTSAERQRFLANLPADLTEIEMRILDDNLRLSQSANNEELFLWLNYALDHRYEPVVPLVEQFLARVGRAKFVRPLFATLWGEGEWGRPIAQRIYADTRASYHSVTQAGVDRVLASD</sequence>
<accession>A0ABT9HSC8</accession>
<keyword evidence="12" id="KW-0482">Metalloprotease</keyword>
<evidence type="ECO:0000256" key="13">
    <source>
        <dbReference type="SAM" id="SignalP"/>
    </source>
</evidence>
<evidence type="ECO:0000256" key="9">
    <source>
        <dbReference type="ARBA" id="ARBA00022723"/>
    </source>
</evidence>
<dbReference type="Pfam" id="PF17900">
    <property type="entry name" value="Peptidase_M1_N"/>
    <property type="match status" value="1"/>
</dbReference>
<dbReference type="InterPro" id="IPR042097">
    <property type="entry name" value="Aminopeptidase_N-like_N_sf"/>
</dbReference>
<dbReference type="Gene3D" id="1.25.40.320">
    <property type="entry name" value="Peptidase M1, leukotriene A4 hydrolase/aminopeptidase C-terminal domain"/>
    <property type="match status" value="1"/>
</dbReference>
<keyword evidence="7" id="KW-0963">Cytoplasm</keyword>
<name>A0ABT9HSC8_9SPHN</name>
<feature type="signal peptide" evidence="13">
    <location>
        <begin position="1"/>
        <end position="22"/>
    </location>
</feature>
<keyword evidence="10" id="KW-0378">Hydrolase</keyword>
<keyword evidence="13" id="KW-0732">Signal</keyword>
<comment type="subcellular location">
    <subcellularLocation>
        <location evidence="3">Cytoplasm</location>
    </subcellularLocation>
</comment>
<keyword evidence="11" id="KW-0862">Zinc</keyword>
<dbReference type="InterPro" id="IPR045357">
    <property type="entry name" value="Aminopeptidase_N-like_N"/>
</dbReference>
<dbReference type="PROSITE" id="PS51257">
    <property type="entry name" value="PROKAR_LIPOPROTEIN"/>
    <property type="match status" value="1"/>
</dbReference>
<dbReference type="InterPro" id="IPR038502">
    <property type="entry name" value="M1_LTA-4_hydro/amino_C_sf"/>
</dbReference>
<keyword evidence="9" id="KW-0479">Metal-binding</keyword>
<evidence type="ECO:0000256" key="1">
    <source>
        <dbReference type="ARBA" id="ARBA00000098"/>
    </source>
</evidence>
<feature type="chain" id="PRO_5045055460" description="Aminopeptidase N" evidence="13">
    <location>
        <begin position="23"/>
        <end position="647"/>
    </location>
</feature>
<reference evidence="15 16" key="1">
    <citation type="submission" date="2023-08" db="EMBL/GenBank/DDBJ databases">
        <title>genomic of G39.</title>
        <authorList>
            <person name="Wang Y."/>
        </authorList>
    </citation>
    <scope>NUCLEOTIDE SEQUENCE [LARGE SCALE GENOMIC DNA]</scope>
    <source>
        <strain evidence="15 16">G39</strain>
    </source>
</reference>
<dbReference type="Proteomes" id="UP001240639">
    <property type="component" value="Unassembled WGS sequence"/>
</dbReference>
<dbReference type="RefSeq" id="WP_305933279.1">
    <property type="nucleotide sequence ID" value="NZ_JAVAIM010000001.1"/>
</dbReference>
<dbReference type="EMBL" id="JAVAIM010000001">
    <property type="protein sequence ID" value="MDP4576058.1"/>
    <property type="molecule type" value="Genomic_DNA"/>
</dbReference>
<evidence type="ECO:0000256" key="6">
    <source>
        <dbReference type="ARBA" id="ARBA00015611"/>
    </source>
</evidence>
<evidence type="ECO:0000256" key="4">
    <source>
        <dbReference type="ARBA" id="ARBA00010136"/>
    </source>
</evidence>
<gene>
    <name evidence="15" type="ORF">Q9K02_13025</name>
</gene>
<dbReference type="InterPro" id="IPR034015">
    <property type="entry name" value="M1_LTA4H"/>
</dbReference>
<dbReference type="SUPFAM" id="SSF48371">
    <property type="entry name" value="ARM repeat"/>
    <property type="match status" value="1"/>
</dbReference>
<evidence type="ECO:0000256" key="5">
    <source>
        <dbReference type="ARBA" id="ARBA00012564"/>
    </source>
</evidence>
<evidence type="ECO:0000256" key="3">
    <source>
        <dbReference type="ARBA" id="ARBA00004496"/>
    </source>
</evidence>
<evidence type="ECO:0000256" key="11">
    <source>
        <dbReference type="ARBA" id="ARBA00022833"/>
    </source>
</evidence>
<dbReference type="InterPro" id="IPR049980">
    <property type="entry name" value="LTA4H_cat"/>
</dbReference>
<evidence type="ECO:0000256" key="7">
    <source>
        <dbReference type="ARBA" id="ARBA00022490"/>
    </source>
</evidence>
<dbReference type="Gene3D" id="1.10.390.10">
    <property type="entry name" value="Neutral Protease Domain 2"/>
    <property type="match status" value="1"/>
</dbReference>
<keyword evidence="16" id="KW-1185">Reference proteome</keyword>
<evidence type="ECO:0000256" key="12">
    <source>
        <dbReference type="ARBA" id="ARBA00023049"/>
    </source>
</evidence>
<evidence type="ECO:0000256" key="10">
    <source>
        <dbReference type="ARBA" id="ARBA00022801"/>
    </source>
</evidence>
<dbReference type="Pfam" id="PF09127">
    <property type="entry name" value="Leuk-A4-hydro_C"/>
    <property type="match status" value="1"/>
</dbReference>
<comment type="similarity">
    <text evidence="4">Belongs to the peptidase M1 family.</text>
</comment>
<dbReference type="SUPFAM" id="SSF55486">
    <property type="entry name" value="Metalloproteases ('zincins'), catalytic domain"/>
    <property type="match status" value="1"/>
</dbReference>
<comment type="cofactor">
    <cofactor evidence="2">
        <name>Zn(2+)</name>
        <dbReference type="ChEBI" id="CHEBI:29105"/>
    </cofactor>
</comment>
<dbReference type="PANTHER" id="PTHR45726:SF3">
    <property type="entry name" value="LEUKOTRIENE A-4 HYDROLASE"/>
    <property type="match status" value="1"/>
</dbReference>
<evidence type="ECO:0000313" key="16">
    <source>
        <dbReference type="Proteomes" id="UP001240639"/>
    </source>
</evidence>
<dbReference type="CDD" id="cd09599">
    <property type="entry name" value="M1_LTA4H"/>
    <property type="match status" value="1"/>
</dbReference>
<proteinExistence type="inferred from homology"/>
<dbReference type="PRINTS" id="PR00756">
    <property type="entry name" value="ALADIPTASE"/>
</dbReference>
<organism evidence="15 16">
    <name type="scientific">Qipengyuania profundimaris</name>
    <dbReference type="NCBI Taxonomy" id="3067652"/>
    <lineage>
        <taxon>Bacteria</taxon>
        <taxon>Pseudomonadati</taxon>
        <taxon>Pseudomonadota</taxon>
        <taxon>Alphaproteobacteria</taxon>
        <taxon>Sphingomonadales</taxon>
        <taxon>Erythrobacteraceae</taxon>
        <taxon>Qipengyuania</taxon>
    </lineage>
</organism>
<dbReference type="EC" id="3.4.11.2" evidence="5"/>
<comment type="catalytic activity">
    <reaction evidence="1">
        <text>Release of an N-terminal amino acid, Xaa-|-Yaa- from a peptide, amide or arylamide. Xaa is preferably Ala, but may be most amino acids including Pro (slow action). When a terminal hydrophobic residue is followed by a prolyl residue, the two may be released as an intact Xaa-Pro dipeptide.</text>
        <dbReference type="EC" id="3.4.11.2"/>
    </reaction>
</comment>
<dbReference type="Gene3D" id="2.60.40.1730">
    <property type="entry name" value="tricorn interacting facor f3 domain"/>
    <property type="match status" value="1"/>
</dbReference>
<dbReference type="InterPro" id="IPR015211">
    <property type="entry name" value="Peptidase_M1_C"/>
</dbReference>
<protein>
    <recommendedName>
        <fullName evidence="6">Aminopeptidase N</fullName>
        <ecNumber evidence="5">3.4.11.2</ecNumber>
    </recommendedName>
</protein>
<dbReference type="Pfam" id="PF01433">
    <property type="entry name" value="Peptidase_M1"/>
    <property type="match status" value="1"/>
</dbReference>
<evidence type="ECO:0000259" key="14">
    <source>
        <dbReference type="SMART" id="SM01263"/>
    </source>
</evidence>
<feature type="domain" description="Peptidase M1 leukotriene A4 hydrolase/aminopeptidase C-terminal" evidence="14">
    <location>
        <begin position="492"/>
        <end position="644"/>
    </location>
</feature>
<comment type="caution">
    <text evidence="15">The sequence shown here is derived from an EMBL/GenBank/DDBJ whole genome shotgun (WGS) entry which is preliminary data.</text>
</comment>
<dbReference type="SUPFAM" id="SSF63737">
    <property type="entry name" value="Leukotriene A4 hydrolase N-terminal domain"/>
    <property type="match status" value="1"/>
</dbReference>